<evidence type="ECO:0000313" key="2">
    <source>
        <dbReference type="Proteomes" id="UP000770889"/>
    </source>
</evidence>
<dbReference type="GO" id="GO:0016788">
    <property type="term" value="F:hydrolase activity, acting on ester bonds"/>
    <property type="evidence" value="ECO:0007669"/>
    <property type="project" value="UniProtKB-ARBA"/>
</dbReference>
<evidence type="ECO:0000313" key="1">
    <source>
        <dbReference type="EMBL" id="MBT2989444.1"/>
    </source>
</evidence>
<gene>
    <name evidence="1" type="ORF">KME65_10825</name>
</gene>
<comment type="caution">
    <text evidence="1">The sequence shown here is derived from an EMBL/GenBank/DDBJ whole genome shotgun (WGS) entry which is preliminary data.</text>
</comment>
<name>A0A944M8V5_9GAMM</name>
<proteinExistence type="predicted"/>
<dbReference type="SUPFAM" id="SSF52266">
    <property type="entry name" value="SGNH hydrolase"/>
    <property type="match status" value="1"/>
</dbReference>
<organism evidence="1 2">
    <name type="scientific">Candidatus Thiodiazotropha taylori</name>
    <dbReference type="NCBI Taxonomy" id="2792791"/>
    <lineage>
        <taxon>Bacteria</taxon>
        <taxon>Pseudomonadati</taxon>
        <taxon>Pseudomonadota</taxon>
        <taxon>Gammaproteobacteria</taxon>
        <taxon>Chromatiales</taxon>
        <taxon>Sedimenticolaceae</taxon>
        <taxon>Candidatus Thiodiazotropha</taxon>
    </lineage>
</organism>
<dbReference type="InterPro" id="IPR036514">
    <property type="entry name" value="SGNH_hydro_sf"/>
</dbReference>
<reference evidence="1 2" key="1">
    <citation type="submission" date="2021-05" db="EMBL/GenBank/DDBJ databases">
        <title>Genetic and Functional Diversity in Clade A Lucinid endosymbionts from the Bahamas.</title>
        <authorList>
            <person name="Giani N.M."/>
            <person name="Engel A.S."/>
            <person name="Campbell B.J."/>
        </authorList>
    </citation>
    <scope>NUCLEOTIDE SEQUENCE [LARGE SCALE GENOMIC DNA]</scope>
    <source>
        <strain evidence="1">LUC16012Gg_MoonRockCtena</strain>
    </source>
</reference>
<accession>A0A944M8V5</accession>
<dbReference type="Proteomes" id="UP000770889">
    <property type="component" value="Unassembled WGS sequence"/>
</dbReference>
<sequence length="245" mass="27505">MPQTLEQDLQTLADARVFFGHQSVGKNILEGIEGLLKDHQGIDLRIADYTTEVGESKGCLLHAAVGNNTEPLSKCVDFGRIIDEELAGKIDYALLKFCYIDINRDSDVSKVFNDYKRTMDDLIARHPEVTFIHATMPLRHSPGGPSIWLRELLGRPNKSKLDNIKRNQFNQMLRSNYNDSAIVDIAASESTYANGKRESFKMDGRTYYSLIGDYTDDGGHLNVQGRTRVASVFVQQIASIIRSHP</sequence>
<dbReference type="EMBL" id="JAHHGM010000008">
    <property type="protein sequence ID" value="MBT2989444.1"/>
    <property type="molecule type" value="Genomic_DNA"/>
</dbReference>
<protein>
    <submittedName>
        <fullName evidence="1">Uncharacterized protein</fullName>
    </submittedName>
</protein>
<dbReference type="Gene3D" id="3.40.50.1110">
    <property type="entry name" value="SGNH hydrolase"/>
    <property type="match status" value="1"/>
</dbReference>
<dbReference type="AlphaFoldDB" id="A0A944M8V5"/>